<name>A0AAU9RJZ0_THLAR</name>
<dbReference type="InterPro" id="IPR039633">
    <property type="entry name" value="PAP"/>
</dbReference>
<evidence type="ECO:0000256" key="1">
    <source>
        <dbReference type="ARBA" id="ARBA00004229"/>
    </source>
</evidence>
<dbReference type="Proteomes" id="UP000836841">
    <property type="component" value="Unassembled WGS sequence"/>
</dbReference>
<gene>
    <name evidence="6" type="ORF">TAV2_LOCUS4556</name>
</gene>
<reference evidence="6 7" key="1">
    <citation type="submission" date="2022-03" db="EMBL/GenBank/DDBJ databases">
        <authorList>
            <person name="Nunn A."/>
            <person name="Chopra R."/>
            <person name="Nunn A."/>
            <person name="Contreras Garrido A."/>
        </authorList>
    </citation>
    <scope>NUCLEOTIDE SEQUENCE [LARGE SCALE GENOMIC DNA]</scope>
</reference>
<evidence type="ECO:0000313" key="6">
    <source>
        <dbReference type="EMBL" id="CAH2041849.1"/>
    </source>
</evidence>
<organism evidence="6 7">
    <name type="scientific">Thlaspi arvense</name>
    <name type="common">Field penny-cress</name>
    <dbReference type="NCBI Taxonomy" id="13288"/>
    <lineage>
        <taxon>Eukaryota</taxon>
        <taxon>Viridiplantae</taxon>
        <taxon>Streptophyta</taxon>
        <taxon>Embryophyta</taxon>
        <taxon>Tracheophyta</taxon>
        <taxon>Spermatophyta</taxon>
        <taxon>Magnoliopsida</taxon>
        <taxon>eudicotyledons</taxon>
        <taxon>Gunneridae</taxon>
        <taxon>Pentapetalae</taxon>
        <taxon>rosids</taxon>
        <taxon>malvids</taxon>
        <taxon>Brassicales</taxon>
        <taxon>Brassicaceae</taxon>
        <taxon>Thlaspideae</taxon>
        <taxon>Thlaspi</taxon>
    </lineage>
</organism>
<comment type="similarity">
    <text evidence="2">Belongs to the PAP/fibrillin family.</text>
</comment>
<dbReference type="Pfam" id="PF04755">
    <property type="entry name" value="PAP_fibrillin"/>
    <property type="match status" value="1"/>
</dbReference>
<evidence type="ECO:0000256" key="2">
    <source>
        <dbReference type="ARBA" id="ARBA00005845"/>
    </source>
</evidence>
<evidence type="ECO:0000259" key="5">
    <source>
        <dbReference type="Pfam" id="PF04755"/>
    </source>
</evidence>
<dbReference type="PANTHER" id="PTHR31906">
    <property type="entry name" value="PLASTID-LIPID-ASSOCIATED PROTEIN 4, CHLOROPLASTIC-RELATED"/>
    <property type="match status" value="1"/>
</dbReference>
<dbReference type="AlphaFoldDB" id="A0AAU9RJZ0"/>
<accession>A0AAU9RJZ0</accession>
<comment type="caution">
    <text evidence="6">The sequence shown here is derived from an EMBL/GenBank/DDBJ whole genome shotgun (WGS) entry which is preliminary data.</text>
</comment>
<keyword evidence="3" id="KW-0934">Plastid</keyword>
<feature type="domain" description="Plastid lipid-associated protein/fibrillin conserved" evidence="5">
    <location>
        <begin position="3"/>
        <end position="144"/>
    </location>
</feature>
<proteinExistence type="inferred from homology"/>
<keyword evidence="7" id="KW-1185">Reference proteome</keyword>
<sequence length="149" mass="16674">CIIRSRRLPLVKVEEIAQTIDSHNFTAHNSILFSGPLATTSFSTSAKFEVRSPKHFQFEEGIVGIPQLIDSVVLLERRIDLTPFKGIISSLQDTASYVVKTTSNQPPLKFNIPNDTNAELWLLTRYLDEELWISGGDVGSIFILIKRGS</sequence>
<comment type="subcellular location">
    <subcellularLocation>
        <location evidence="1">Plastid</location>
        <location evidence="1">Chloroplast</location>
    </subcellularLocation>
</comment>
<dbReference type="InterPro" id="IPR006843">
    <property type="entry name" value="PAP/fibrillin_dom"/>
</dbReference>
<keyword evidence="4" id="KW-0809">Transit peptide</keyword>
<evidence type="ECO:0000256" key="4">
    <source>
        <dbReference type="ARBA" id="ARBA00022946"/>
    </source>
</evidence>
<feature type="non-terminal residue" evidence="6">
    <location>
        <position position="1"/>
    </location>
</feature>
<evidence type="ECO:0000313" key="7">
    <source>
        <dbReference type="Proteomes" id="UP000836841"/>
    </source>
</evidence>
<protein>
    <recommendedName>
        <fullName evidence="5">Plastid lipid-associated protein/fibrillin conserved domain-containing protein</fullName>
    </recommendedName>
</protein>
<dbReference type="GO" id="GO:0009507">
    <property type="term" value="C:chloroplast"/>
    <property type="evidence" value="ECO:0007669"/>
    <property type="project" value="UniProtKB-SubCell"/>
</dbReference>
<dbReference type="EMBL" id="CAJVSB020000131">
    <property type="protein sequence ID" value="CAH2041849.1"/>
    <property type="molecule type" value="Genomic_DNA"/>
</dbReference>
<feature type="non-terminal residue" evidence="6">
    <location>
        <position position="149"/>
    </location>
</feature>
<evidence type="ECO:0000256" key="3">
    <source>
        <dbReference type="ARBA" id="ARBA00022640"/>
    </source>
</evidence>